<dbReference type="RefSeq" id="XP_055892134.1">
    <property type="nucleotide sequence ID" value="XM_056036159.1"/>
</dbReference>
<dbReference type="Proteomes" id="UP001165740">
    <property type="component" value="Chromosome 7"/>
</dbReference>
<dbReference type="OMA" id="HENGHNE"/>
<evidence type="ECO:0000313" key="5">
    <source>
        <dbReference type="RefSeq" id="XP_055892134.1"/>
    </source>
</evidence>
<feature type="region of interest" description="Disordered" evidence="2">
    <location>
        <begin position="490"/>
        <end position="604"/>
    </location>
</feature>
<keyword evidence="1" id="KW-0175">Coiled coil</keyword>
<feature type="region of interest" description="Disordered" evidence="2">
    <location>
        <begin position="841"/>
        <end position="861"/>
    </location>
</feature>
<name>A0A9W3AY58_BIOGL</name>
<evidence type="ECO:0000313" key="4">
    <source>
        <dbReference type="Proteomes" id="UP001165740"/>
    </source>
</evidence>
<feature type="coiled-coil region" evidence="1">
    <location>
        <begin position="195"/>
        <end position="434"/>
    </location>
</feature>
<dbReference type="SMART" id="SM01052">
    <property type="entry name" value="CAP_GLY"/>
    <property type="match status" value="1"/>
</dbReference>
<organism evidence="4 5">
    <name type="scientific">Biomphalaria glabrata</name>
    <name type="common">Bloodfluke planorb</name>
    <name type="synonym">Freshwater snail</name>
    <dbReference type="NCBI Taxonomy" id="6526"/>
    <lineage>
        <taxon>Eukaryota</taxon>
        <taxon>Metazoa</taxon>
        <taxon>Spiralia</taxon>
        <taxon>Lophotrochozoa</taxon>
        <taxon>Mollusca</taxon>
        <taxon>Gastropoda</taxon>
        <taxon>Heterobranchia</taxon>
        <taxon>Euthyneura</taxon>
        <taxon>Panpulmonata</taxon>
        <taxon>Hygrophila</taxon>
        <taxon>Lymnaeoidea</taxon>
        <taxon>Planorbidae</taxon>
        <taxon>Biomphalaria</taxon>
    </lineage>
</organism>
<reference evidence="5" key="1">
    <citation type="submission" date="2025-08" db="UniProtKB">
        <authorList>
            <consortium name="RefSeq"/>
        </authorList>
    </citation>
    <scope>IDENTIFICATION</scope>
</reference>
<feature type="compositionally biased region" description="Polar residues" evidence="2">
    <location>
        <begin position="564"/>
        <end position="578"/>
    </location>
</feature>
<dbReference type="Pfam" id="PF01302">
    <property type="entry name" value="CAP_GLY"/>
    <property type="match status" value="1"/>
</dbReference>
<accession>A0A9W3AY58</accession>
<dbReference type="PROSITE" id="PS50245">
    <property type="entry name" value="CAP_GLY_2"/>
    <property type="match status" value="1"/>
</dbReference>
<evidence type="ECO:0000256" key="2">
    <source>
        <dbReference type="SAM" id="MobiDB-lite"/>
    </source>
</evidence>
<gene>
    <name evidence="5" type="primary">LOC106070090</name>
</gene>
<dbReference type="InterPro" id="IPR000938">
    <property type="entry name" value="CAP-Gly_domain"/>
</dbReference>
<feature type="compositionally biased region" description="Polar residues" evidence="2">
    <location>
        <begin position="640"/>
        <end position="652"/>
    </location>
</feature>
<sequence length="861" mass="96416">MSGATSHSKAKVVKKTKTKTGQLMKECVGVGLVPSGAPRGVDRTYPNGISVCVTDMSTSLEEQNLLFTNDSAQHFLNINVEDLTLNTFEPSFLSSQQTMRSCKNSLTFLSALLSAAGSTPASHFTAHKDSVLGSDIGDTHLLSVVKANTNISSKPELCTSTDKSLKRMGKTSAFVSRLSSIERTNPRDKFMERELKTKDEEIDALKGQVSQEQDEKKKLQQRLDSFTRDEADTHFKLARTQEMADKLREENKAMADCIEKLERNISHMEDRMRNLEIKASEVEKAEISLEVTKRNLESCQIDLKMKERQLEKEKEKYEKKCSELTEARTKIKELESKMKDLNVQIRHELMKNENIERGLETIPRLRDEIEEKKVKIKSLEKELTEKTCLLNSSRKCARELKGKLKDVDTQDEKCQSLKEEMELLQNEVTTLKTLMSSKDVLLQQRCQKLDQAKYAVDLLCQTAYSQEEETRLKQINKLLSKLQQLNLRSISQDDPISPKEQSSSWCGQGRSKSAMVRGTHHNHCHDDQQSNKENAVYLDLSDLNNDSSGKRKASKSSSPGSGSLVQRSASFHQITTSRDTTHSAQSKEKRVASPNRSRLSDSPYLCSSFRSTSGIVYTPSRTPKLSSKFRPSLDYVLGLNGTTEGRGSSSGAKSERPASSIATSRRSQIQISNNLSNGAETDNSNEQANLATETLLSKLTRKEKKILSRLSPSQLDSILCYAIQNGDRVSVELDQKPPRYGKKQPKAVQYSGLVKFIGQIETSSSQNESTVYVGILLDEPIGDSDGEYKGVRYMFTPPGYAKFCQLRELDTVLDVSLGVYVPISKLVVTRYQDYINTKVDSGHQVSSSSSSSDKVYQPIQV</sequence>
<dbReference type="OrthoDB" id="2130750at2759"/>
<keyword evidence="4" id="KW-1185">Reference proteome</keyword>
<feature type="region of interest" description="Disordered" evidence="2">
    <location>
        <begin position="640"/>
        <end position="668"/>
    </location>
</feature>
<feature type="compositionally biased region" description="Polar residues" evidence="2">
    <location>
        <begin position="490"/>
        <end position="506"/>
    </location>
</feature>
<dbReference type="Gene3D" id="1.10.287.620">
    <property type="entry name" value="Helix Hairpins"/>
    <property type="match status" value="1"/>
</dbReference>
<evidence type="ECO:0000259" key="3">
    <source>
        <dbReference type="PROSITE" id="PS50245"/>
    </source>
</evidence>
<evidence type="ECO:0000256" key="1">
    <source>
        <dbReference type="SAM" id="Coils"/>
    </source>
</evidence>
<dbReference type="SUPFAM" id="SSF74924">
    <property type="entry name" value="Cap-Gly domain"/>
    <property type="match status" value="1"/>
</dbReference>
<feature type="compositionally biased region" description="Basic and acidic residues" evidence="2">
    <location>
        <begin position="579"/>
        <end position="591"/>
    </location>
</feature>
<dbReference type="Gene3D" id="2.30.30.190">
    <property type="entry name" value="CAP Gly-rich-like domain"/>
    <property type="match status" value="1"/>
</dbReference>
<dbReference type="GeneID" id="106070090"/>
<proteinExistence type="predicted"/>
<protein>
    <submittedName>
        <fullName evidence="5">Kinectin-like isoform X1</fullName>
    </submittedName>
</protein>
<dbReference type="InterPro" id="IPR036859">
    <property type="entry name" value="CAP-Gly_dom_sf"/>
</dbReference>
<dbReference type="AlphaFoldDB" id="A0A9W3AY58"/>
<feature type="domain" description="CAP-Gly" evidence="3">
    <location>
        <begin position="763"/>
        <end position="805"/>
    </location>
</feature>